<evidence type="ECO:0000313" key="2">
    <source>
        <dbReference type="Proteomes" id="UP001054821"/>
    </source>
</evidence>
<dbReference type="Proteomes" id="UP001054821">
    <property type="component" value="Chromosome 5"/>
</dbReference>
<dbReference type="EMBL" id="JAJFAZ020000005">
    <property type="protein sequence ID" value="KAI5327948.1"/>
    <property type="molecule type" value="Genomic_DNA"/>
</dbReference>
<dbReference type="AlphaFoldDB" id="A0AAD4VMV6"/>
<evidence type="ECO:0000313" key="1">
    <source>
        <dbReference type="EMBL" id="KAI5327948.1"/>
    </source>
</evidence>
<gene>
    <name evidence="1" type="ORF">L3X38_027344</name>
</gene>
<comment type="caution">
    <text evidence="1">The sequence shown here is derived from an EMBL/GenBank/DDBJ whole genome shotgun (WGS) entry which is preliminary data.</text>
</comment>
<protein>
    <submittedName>
        <fullName evidence="1">Uncharacterized protein</fullName>
    </submittedName>
</protein>
<sequence length="76" mass="8622">MARQFRYDWVQGQQPSKHRFVAGPDDYDDELEFGPAGYGLLQVLTPLPSFDLGNKVRSSLSTKEACGLQSRTWGWD</sequence>
<organism evidence="1 2">
    <name type="scientific">Prunus dulcis</name>
    <name type="common">Almond</name>
    <name type="synonym">Amygdalus dulcis</name>
    <dbReference type="NCBI Taxonomy" id="3755"/>
    <lineage>
        <taxon>Eukaryota</taxon>
        <taxon>Viridiplantae</taxon>
        <taxon>Streptophyta</taxon>
        <taxon>Embryophyta</taxon>
        <taxon>Tracheophyta</taxon>
        <taxon>Spermatophyta</taxon>
        <taxon>Magnoliopsida</taxon>
        <taxon>eudicotyledons</taxon>
        <taxon>Gunneridae</taxon>
        <taxon>Pentapetalae</taxon>
        <taxon>rosids</taxon>
        <taxon>fabids</taxon>
        <taxon>Rosales</taxon>
        <taxon>Rosaceae</taxon>
        <taxon>Amygdaloideae</taxon>
        <taxon>Amygdaleae</taxon>
        <taxon>Prunus</taxon>
    </lineage>
</organism>
<name>A0AAD4VMV6_PRUDU</name>
<keyword evidence="2" id="KW-1185">Reference proteome</keyword>
<reference evidence="1 2" key="1">
    <citation type="journal article" date="2022" name="G3 (Bethesda)">
        <title>Whole-genome sequence and methylome profiling of the almond [Prunus dulcis (Mill.) D.A. Webb] cultivar 'Nonpareil'.</title>
        <authorList>
            <person name="D'Amico-Willman K.M."/>
            <person name="Ouma W.Z."/>
            <person name="Meulia T."/>
            <person name="Sideli G.M."/>
            <person name="Gradziel T.M."/>
            <person name="Fresnedo-Ramirez J."/>
        </authorList>
    </citation>
    <scope>NUCLEOTIDE SEQUENCE [LARGE SCALE GENOMIC DNA]</scope>
    <source>
        <strain evidence="1">Clone GOH B32 T37-40</strain>
    </source>
</reference>
<proteinExistence type="predicted"/>
<accession>A0AAD4VMV6</accession>